<dbReference type="EMBL" id="FLUQ01000003">
    <property type="protein sequence ID" value="SBW07640.1"/>
    <property type="molecule type" value="Genomic_DNA"/>
</dbReference>
<evidence type="ECO:0000313" key="11">
    <source>
        <dbReference type="EMBL" id="SBW07640.1"/>
    </source>
</evidence>
<dbReference type="GO" id="GO:0008379">
    <property type="term" value="F:thioredoxin peroxidase activity"/>
    <property type="evidence" value="ECO:0007669"/>
    <property type="project" value="TreeGrafter"/>
</dbReference>
<evidence type="ECO:0000256" key="9">
    <source>
        <dbReference type="PIRSR" id="PIRSR000239-1"/>
    </source>
</evidence>
<feature type="domain" description="Thioredoxin" evidence="10">
    <location>
        <begin position="13"/>
        <end position="172"/>
    </location>
</feature>
<evidence type="ECO:0000256" key="6">
    <source>
        <dbReference type="ARBA" id="ARBA00023002"/>
    </source>
</evidence>
<dbReference type="InterPro" id="IPR024706">
    <property type="entry name" value="Peroxiredoxin_AhpC-typ"/>
</dbReference>
<evidence type="ECO:0000256" key="8">
    <source>
        <dbReference type="ARBA" id="ARBA00023284"/>
    </source>
</evidence>
<dbReference type="PANTHER" id="PTHR10681:SF121">
    <property type="entry name" value="ALKYL HYDROPEROXIDE REDUCTASE C"/>
    <property type="match status" value="1"/>
</dbReference>
<evidence type="ECO:0000256" key="4">
    <source>
        <dbReference type="ARBA" id="ARBA00022559"/>
    </source>
</evidence>
<accession>A0A212K7F6</accession>
<name>A0A212K7F6_9DELT</name>
<dbReference type="GO" id="GO:0006979">
    <property type="term" value="P:response to oxidative stress"/>
    <property type="evidence" value="ECO:0007669"/>
    <property type="project" value="TreeGrafter"/>
</dbReference>
<feature type="active site" description="Cysteine sulfenic acid (-SOH) intermediate; for peroxidase activity" evidence="9">
    <location>
        <position position="62"/>
    </location>
</feature>
<dbReference type="CDD" id="cd03015">
    <property type="entry name" value="PRX_Typ2cys"/>
    <property type="match status" value="1"/>
</dbReference>
<dbReference type="Pfam" id="PF00578">
    <property type="entry name" value="AhpC-TSA"/>
    <property type="match status" value="1"/>
</dbReference>
<reference evidence="11" key="1">
    <citation type="submission" date="2016-04" db="EMBL/GenBank/DDBJ databases">
        <authorList>
            <person name="Evans L.H."/>
            <person name="Alamgir A."/>
            <person name="Owens N."/>
            <person name="Weber N.D."/>
            <person name="Virtaneva K."/>
            <person name="Barbian K."/>
            <person name="Babar A."/>
            <person name="Rosenke K."/>
        </authorList>
    </citation>
    <scope>NUCLEOTIDE SEQUENCE</scope>
    <source>
        <strain evidence="11">86</strain>
    </source>
</reference>
<dbReference type="FunFam" id="3.40.30.10:FF:000002">
    <property type="entry name" value="Alkyl hydroperoxide reductase C"/>
    <property type="match status" value="1"/>
</dbReference>
<dbReference type="AlphaFoldDB" id="A0A212K7F6"/>
<evidence type="ECO:0000256" key="5">
    <source>
        <dbReference type="ARBA" id="ARBA00022862"/>
    </source>
</evidence>
<dbReference type="EC" id="1.11.1.15" evidence="11"/>
<proteinExistence type="inferred from homology"/>
<protein>
    <submittedName>
        <fullName evidence="11">Alkyl hydroperoxide reductase subunit C</fullName>
        <ecNumber evidence="11">1.11.1.15</ecNumber>
    </submittedName>
</protein>
<dbReference type="GO" id="GO:0042744">
    <property type="term" value="P:hydrogen peroxide catabolic process"/>
    <property type="evidence" value="ECO:0007669"/>
    <property type="project" value="TreeGrafter"/>
</dbReference>
<dbReference type="PROSITE" id="PS51352">
    <property type="entry name" value="THIOREDOXIN_2"/>
    <property type="match status" value="1"/>
</dbReference>
<evidence type="ECO:0000256" key="2">
    <source>
        <dbReference type="ARBA" id="ARBA00009796"/>
    </source>
</evidence>
<dbReference type="InterPro" id="IPR013766">
    <property type="entry name" value="Thioredoxin_domain"/>
</dbReference>
<dbReference type="InterPro" id="IPR050217">
    <property type="entry name" value="Peroxiredoxin"/>
</dbReference>
<evidence type="ECO:0000256" key="7">
    <source>
        <dbReference type="ARBA" id="ARBA00023157"/>
    </source>
</evidence>
<dbReference type="PIRSF" id="PIRSF000239">
    <property type="entry name" value="AHPC"/>
    <property type="match status" value="1"/>
</dbReference>
<evidence type="ECO:0000256" key="3">
    <source>
        <dbReference type="ARBA" id="ARBA00022490"/>
    </source>
</evidence>
<sequence length="208" mass="23250">MNPETCVMLSGKAAMGRKVSDFAFETFNPAQGGFEDHSLNEYLQKGHWVVIFFYPADFTFVCPTELADLADQRKKFQELGVEVISVSTDTKFAHMAWQRSEKFLEDVKFQMAADGTGCISRYFGVYDEASGTAYRGTFIISPDGTLVSAEVNLNNVGRNVDELIRKLEANVHLAKNPEQACPARWKPGQRTLRPSEEIVGKVWGALKL</sequence>
<dbReference type="InterPro" id="IPR036249">
    <property type="entry name" value="Thioredoxin-like_sf"/>
</dbReference>
<dbReference type="GO" id="GO:0005829">
    <property type="term" value="C:cytosol"/>
    <property type="evidence" value="ECO:0007669"/>
    <property type="project" value="TreeGrafter"/>
</dbReference>
<keyword evidence="6 11" id="KW-0560">Oxidoreductase</keyword>
<comment type="similarity">
    <text evidence="2">Belongs to the peroxiredoxin family. AhpC/Prx1 subfamily.</text>
</comment>
<evidence type="ECO:0000256" key="1">
    <source>
        <dbReference type="ARBA" id="ARBA00004496"/>
    </source>
</evidence>
<dbReference type="PANTHER" id="PTHR10681">
    <property type="entry name" value="THIOREDOXIN PEROXIDASE"/>
    <property type="match status" value="1"/>
</dbReference>
<keyword evidence="7" id="KW-1015">Disulfide bond</keyword>
<dbReference type="GO" id="GO:0045454">
    <property type="term" value="P:cell redox homeostasis"/>
    <property type="evidence" value="ECO:0007669"/>
    <property type="project" value="TreeGrafter"/>
</dbReference>
<keyword evidence="3" id="KW-0963">Cytoplasm</keyword>
<dbReference type="GO" id="GO:0033554">
    <property type="term" value="P:cellular response to stress"/>
    <property type="evidence" value="ECO:0007669"/>
    <property type="project" value="TreeGrafter"/>
</dbReference>
<keyword evidence="8" id="KW-0676">Redox-active center</keyword>
<gene>
    <name evidence="11" type="primary">ahpC</name>
    <name evidence="11" type="ORF">KL86DPRO_30092</name>
</gene>
<dbReference type="InterPro" id="IPR000866">
    <property type="entry name" value="AhpC/TSA"/>
</dbReference>
<keyword evidence="5" id="KW-0049">Antioxidant</keyword>
<evidence type="ECO:0000259" key="10">
    <source>
        <dbReference type="PROSITE" id="PS51352"/>
    </source>
</evidence>
<dbReference type="SUPFAM" id="SSF52833">
    <property type="entry name" value="Thioredoxin-like"/>
    <property type="match status" value="1"/>
</dbReference>
<comment type="subcellular location">
    <subcellularLocation>
        <location evidence="1">Cytoplasm</location>
    </subcellularLocation>
</comment>
<dbReference type="Gene3D" id="3.40.30.10">
    <property type="entry name" value="Glutaredoxin"/>
    <property type="match status" value="1"/>
</dbReference>
<keyword evidence="4 11" id="KW-0575">Peroxidase</keyword>
<organism evidence="11">
    <name type="scientific">uncultured delta proteobacterium</name>
    <dbReference type="NCBI Taxonomy" id="34034"/>
    <lineage>
        <taxon>Bacteria</taxon>
        <taxon>Deltaproteobacteria</taxon>
        <taxon>environmental samples</taxon>
    </lineage>
</organism>